<dbReference type="STRING" id="641524.ADICYQ_0995"/>
<sequence>MLHGLHFLIQLLQLQNLPLINFDYQMKAIDSFYSINLKPECLTSKSGF</sequence>
<proteinExistence type="predicted"/>
<gene>
    <name evidence="1" type="ORF">ADICYQ_0995</name>
</gene>
<evidence type="ECO:0000313" key="2">
    <source>
        <dbReference type="Proteomes" id="UP000014974"/>
    </source>
</evidence>
<dbReference type="AlphaFoldDB" id="S7VKU8"/>
<accession>S7VKU8</accession>
<organism evidence="1 2">
    <name type="scientific">Cyclobacterium qasimii M12-11B</name>
    <dbReference type="NCBI Taxonomy" id="641524"/>
    <lineage>
        <taxon>Bacteria</taxon>
        <taxon>Pseudomonadati</taxon>
        <taxon>Bacteroidota</taxon>
        <taxon>Cytophagia</taxon>
        <taxon>Cytophagales</taxon>
        <taxon>Cyclobacteriaceae</taxon>
        <taxon>Cyclobacterium</taxon>
    </lineage>
</organism>
<reference evidence="1 2" key="1">
    <citation type="journal article" date="2013" name="Genome Announc.">
        <title>Draft Genome Sequence of Cyclobacterium qasimii Strain M12-11BT, Isolated from Arctic Marine Sediment.</title>
        <authorList>
            <person name="Shivaji S."/>
            <person name="Ara S."/>
            <person name="Singh A."/>
            <person name="Kumar Pinnaka A."/>
        </authorList>
    </citation>
    <scope>NUCLEOTIDE SEQUENCE [LARGE SCALE GENOMIC DNA]</scope>
    <source>
        <strain evidence="1 2">M12-11B</strain>
    </source>
</reference>
<dbReference type="EMBL" id="ATNM01000036">
    <property type="protein sequence ID" value="EPR70571.1"/>
    <property type="molecule type" value="Genomic_DNA"/>
</dbReference>
<name>S7VKU8_9BACT</name>
<comment type="caution">
    <text evidence="1">The sequence shown here is derived from an EMBL/GenBank/DDBJ whole genome shotgun (WGS) entry which is preliminary data.</text>
</comment>
<dbReference type="Proteomes" id="UP000014974">
    <property type="component" value="Unassembled WGS sequence"/>
</dbReference>
<protein>
    <submittedName>
        <fullName evidence="1">Uncharacterized protein</fullName>
    </submittedName>
</protein>
<evidence type="ECO:0000313" key="1">
    <source>
        <dbReference type="EMBL" id="EPR70571.1"/>
    </source>
</evidence>